<dbReference type="Proteomes" id="UP000283530">
    <property type="component" value="Unassembled WGS sequence"/>
</dbReference>
<feature type="coiled-coil region" evidence="1">
    <location>
        <begin position="61"/>
        <end position="88"/>
    </location>
</feature>
<proteinExistence type="predicted"/>
<evidence type="ECO:0000313" key="2">
    <source>
        <dbReference type="EMBL" id="RWR86714.1"/>
    </source>
</evidence>
<dbReference type="PANTHER" id="PTHR37754">
    <property type="entry name" value="CALCIUM ION-BINDING PROTEIN"/>
    <property type="match status" value="1"/>
</dbReference>
<dbReference type="Pfam" id="PF25284">
    <property type="entry name" value="DUF7874"/>
    <property type="match status" value="1"/>
</dbReference>
<gene>
    <name evidence="2" type="ORF">CKAN_01562600</name>
</gene>
<keyword evidence="1" id="KW-0175">Coiled coil</keyword>
<sequence length="174" mass="19097">MGAGVSMIQKVGSPTQLLTDQLFASMEKDIKNFDQFHIAFLEVLNKFNAAMPGVHYDVPARAEVKECYRKWNEEKDDEEKRKDLLTKLLEKSNIISKTDTALLLTGVAAPPVAMIGKRAAGNFPTLSFVKLVPDVLFVPSVTLLAVGCMKYARKNKLPEAAVPAKEQSSSADAQ</sequence>
<dbReference type="InterPro" id="IPR057196">
    <property type="entry name" value="DUF7874"/>
</dbReference>
<dbReference type="PANTHER" id="PTHR37754:SF1">
    <property type="entry name" value="CALCIUM ION-BINDING PROTEIN"/>
    <property type="match status" value="1"/>
</dbReference>
<reference evidence="2 3" key="1">
    <citation type="journal article" date="2019" name="Nat. Plants">
        <title>Stout camphor tree genome fills gaps in understanding of flowering plant genome evolution.</title>
        <authorList>
            <person name="Chaw S.M."/>
            <person name="Liu Y.C."/>
            <person name="Wu Y.W."/>
            <person name="Wang H.Y."/>
            <person name="Lin C.I."/>
            <person name="Wu C.S."/>
            <person name="Ke H.M."/>
            <person name="Chang L.Y."/>
            <person name="Hsu C.Y."/>
            <person name="Yang H.T."/>
            <person name="Sudianto E."/>
            <person name="Hsu M.H."/>
            <person name="Wu K.P."/>
            <person name="Wang L.N."/>
            <person name="Leebens-Mack J.H."/>
            <person name="Tsai I.J."/>
        </authorList>
    </citation>
    <scope>NUCLEOTIDE SEQUENCE [LARGE SCALE GENOMIC DNA]</scope>
    <source>
        <strain evidence="3">cv. Chaw 1501</strain>
        <tissue evidence="2">Young leaves</tissue>
    </source>
</reference>
<organism evidence="2 3">
    <name type="scientific">Cinnamomum micranthum f. kanehirae</name>
    <dbReference type="NCBI Taxonomy" id="337451"/>
    <lineage>
        <taxon>Eukaryota</taxon>
        <taxon>Viridiplantae</taxon>
        <taxon>Streptophyta</taxon>
        <taxon>Embryophyta</taxon>
        <taxon>Tracheophyta</taxon>
        <taxon>Spermatophyta</taxon>
        <taxon>Magnoliopsida</taxon>
        <taxon>Magnoliidae</taxon>
        <taxon>Laurales</taxon>
        <taxon>Lauraceae</taxon>
        <taxon>Cinnamomum</taxon>
    </lineage>
</organism>
<name>A0A3S3NUC6_9MAGN</name>
<dbReference type="STRING" id="337451.A0A3S3NUC6"/>
<dbReference type="EMBL" id="QPKB01000006">
    <property type="protein sequence ID" value="RWR86714.1"/>
    <property type="molecule type" value="Genomic_DNA"/>
</dbReference>
<protein>
    <submittedName>
        <fullName evidence="2">Calcium ion-binding protein</fullName>
    </submittedName>
</protein>
<keyword evidence="3" id="KW-1185">Reference proteome</keyword>
<comment type="caution">
    <text evidence="2">The sequence shown here is derived from an EMBL/GenBank/DDBJ whole genome shotgun (WGS) entry which is preliminary data.</text>
</comment>
<evidence type="ECO:0000313" key="3">
    <source>
        <dbReference type="Proteomes" id="UP000283530"/>
    </source>
</evidence>
<evidence type="ECO:0000256" key="1">
    <source>
        <dbReference type="SAM" id="Coils"/>
    </source>
</evidence>
<dbReference type="AlphaFoldDB" id="A0A3S3NUC6"/>
<accession>A0A3S3NUC6</accession>
<dbReference type="OrthoDB" id="1868634at2759"/>